<accession>A0A517ZM12</accession>
<reference evidence="2 3" key="1">
    <citation type="submission" date="2019-02" db="EMBL/GenBank/DDBJ databases">
        <title>Deep-cultivation of Planctomycetes and their phenomic and genomic characterization uncovers novel biology.</title>
        <authorList>
            <person name="Wiegand S."/>
            <person name="Jogler M."/>
            <person name="Boedeker C."/>
            <person name="Pinto D."/>
            <person name="Vollmers J."/>
            <person name="Rivas-Marin E."/>
            <person name="Kohn T."/>
            <person name="Peeters S.H."/>
            <person name="Heuer A."/>
            <person name="Rast P."/>
            <person name="Oberbeckmann S."/>
            <person name="Bunk B."/>
            <person name="Jeske O."/>
            <person name="Meyerdierks A."/>
            <person name="Storesund J.E."/>
            <person name="Kallscheuer N."/>
            <person name="Luecker S."/>
            <person name="Lage O.M."/>
            <person name="Pohl T."/>
            <person name="Merkel B.J."/>
            <person name="Hornburger P."/>
            <person name="Mueller R.-W."/>
            <person name="Bruemmer F."/>
            <person name="Labrenz M."/>
            <person name="Spormann A.M."/>
            <person name="Op den Camp H."/>
            <person name="Overmann J."/>
            <person name="Amann R."/>
            <person name="Jetten M.S.M."/>
            <person name="Mascher T."/>
            <person name="Medema M.H."/>
            <person name="Devos D.P."/>
            <person name="Kaster A.-K."/>
            <person name="Ovreas L."/>
            <person name="Rohde M."/>
            <person name="Galperin M.Y."/>
            <person name="Jogler C."/>
        </authorList>
    </citation>
    <scope>NUCLEOTIDE SEQUENCE [LARGE SCALE GENOMIC DNA]</scope>
    <source>
        <strain evidence="2 3">Mal52</strain>
    </source>
</reference>
<dbReference type="AlphaFoldDB" id="A0A517ZM12"/>
<keyword evidence="3" id="KW-1185">Reference proteome</keyword>
<dbReference type="EMBL" id="CP036276">
    <property type="protein sequence ID" value="QDU43510.1"/>
    <property type="molecule type" value="Genomic_DNA"/>
</dbReference>
<feature type="domain" description="DUF4274" evidence="1">
    <location>
        <begin position="67"/>
        <end position="116"/>
    </location>
</feature>
<evidence type="ECO:0000259" key="1">
    <source>
        <dbReference type="Pfam" id="PF14096"/>
    </source>
</evidence>
<dbReference type="Proteomes" id="UP000319383">
    <property type="component" value="Chromosome"/>
</dbReference>
<evidence type="ECO:0000313" key="2">
    <source>
        <dbReference type="EMBL" id="QDU43510.1"/>
    </source>
</evidence>
<organism evidence="2 3">
    <name type="scientific">Symmachiella dynata</name>
    <dbReference type="NCBI Taxonomy" id="2527995"/>
    <lineage>
        <taxon>Bacteria</taxon>
        <taxon>Pseudomonadati</taxon>
        <taxon>Planctomycetota</taxon>
        <taxon>Planctomycetia</taxon>
        <taxon>Planctomycetales</taxon>
        <taxon>Planctomycetaceae</taxon>
        <taxon>Symmachiella</taxon>
    </lineage>
</organism>
<dbReference type="KEGG" id="sdyn:Mal52_19860"/>
<gene>
    <name evidence="2" type="ORF">Mal52_19860</name>
</gene>
<dbReference type="RefSeq" id="WP_145375622.1">
    <property type="nucleotide sequence ID" value="NZ_CP036276.1"/>
</dbReference>
<sequence>MRDPERIDRVLNSIREAWIETPDWRLGQLLVNAIKPSEPCPEIFYIEDSKLERLVTRLNITTGNQMQTPSQKHEWVRQYIWDDGLGPIWPIVDNEKTEFATALMIYWRMEGPWFKGSLSDDAKRLHDTVAERLLGGFYSNRNLQYFPIEDNQLSKTQVYKLRKSGLPSELFEPDYPVSGE</sequence>
<dbReference type="Pfam" id="PF14096">
    <property type="entry name" value="DUF4274"/>
    <property type="match status" value="1"/>
</dbReference>
<dbReference type="InterPro" id="IPR025369">
    <property type="entry name" value="DUF4274"/>
</dbReference>
<protein>
    <recommendedName>
        <fullName evidence="1">DUF4274 domain-containing protein</fullName>
    </recommendedName>
</protein>
<proteinExistence type="predicted"/>
<evidence type="ECO:0000313" key="3">
    <source>
        <dbReference type="Proteomes" id="UP000319383"/>
    </source>
</evidence>
<name>A0A517ZM12_9PLAN</name>